<dbReference type="Proteomes" id="UP000694232">
    <property type="component" value="Chromosome 2"/>
</dbReference>
<gene>
    <name evidence="2" type="ORF">KNV97_04615</name>
</gene>
<dbReference type="EMBL" id="CP076642">
    <property type="protein sequence ID" value="QXO15700.1"/>
    <property type="molecule type" value="Genomic_DNA"/>
</dbReference>
<feature type="chain" id="PRO_5037011468" evidence="1">
    <location>
        <begin position="24"/>
        <end position="102"/>
    </location>
</feature>
<keyword evidence="1" id="KW-0732">Signal</keyword>
<feature type="signal peptide" evidence="1">
    <location>
        <begin position="1"/>
        <end position="23"/>
    </location>
</feature>
<evidence type="ECO:0000313" key="3">
    <source>
        <dbReference type="Proteomes" id="UP000694232"/>
    </source>
</evidence>
<organism evidence="2 3">
    <name type="scientific">Vibrio ostreae</name>
    <dbReference type="NCBI Taxonomy" id="2841925"/>
    <lineage>
        <taxon>Bacteria</taxon>
        <taxon>Pseudomonadati</taxon>
        <taxon>Pseudomonadota</taxon>
        <taxon>Gammaproteobacteria</taxon>
        <taxon>Vibrionales</taxon>
        <taxon>Vibrionaceae</taxon>
        <taxon>Vibrio</taxon>
    </lineage>
</organism>
<keyword evidence="3" id="KW-1185">Reference proteome</keyword>
<dbReference type="KEGG" id="vos:KNV97_04615"/>
<reference evidence="2" key="1">
    <citation type="submission" date="2021-06" db="EMBL/GenBank/DDBJ databases">
        <title>Vibrio nov. sp., novel gut bacterium isolated from Yellow Sea oyster.</title>
        <authorList>
            <person name="Muhammad N."/>
            <person name="Nguyen T.H."/>
            <person name="Lee Y.-J."/>
            <person name="Ko J."/>
            <person name="Kim S.-G."/>
        </authorList>
    </citation>
    <scope>NUCLEOTIDE SEQUENCE</scope>
    <source>
        <strain evidence="2">OG9-811</strain>
    </source>
</reference>
<proteinExistence type="predicted"/>
<evidence type="ECO:0000313" key="2">
    <source>
        <dbReference type="EMBL" id="QXO15700.1"/>
    </source>
</evidence>
<accession>A0A975U5T2</accession>
<dbReference type="RefSeq" id="WP_136483622.1">
    <property type="nucleotide sequence ID" value="NZ_CP076642.1"/>
</dbReference>
<protein>
    <submittedName>
        <fullName evidence="2">Uncharacterized protein</fullName>
    </submittedName>
</protein>
<evidence type="ECO:0000256" key="1">
    <source>
        <dbReference type="SAM" id="SignalP"/>
    </source>
</evidence>
<name>A0A975U5T2_9VIBR</name>
<sequence>MTKFVSALIATTLSTTFAAGAMAADLDMNIFTLDNEATVTLTSNGQGVANYPVVIQGQQYLTSENGTVSIVNHDSVPHVYKFVAKDSQGNLIEHRRYLTTDN</sequence>
<dbReference type="AlphaFoldDB" id="A0A975U5T2"/>